<organism evidence="2 3">
    <name type="scientific">Saccharomonospora glauca K62</name>
    <dbReference type="NCBI Taxonomy" id="928724"/>
    <lineage>
        <taxon>Bacteria</taxon>
        <taxon>Bacillati</taxon>
        <taxon>Actinomycetota</taxon>
        <taxon>Actinomycetes</taxon>
        <taxon>Pseudonocardiales</taxon>
        <taxon>Pseudonocardiaceae</taxon>
        <taxon>Saccharomonospora</taxon>
    </lineage>
</organism>
<dbReference type="eggNOG" id="ENOG5033VQR">
    <property type="taxonomic scope" value="Bacteria"/>
</dbReference>
<reference evidence="3" key="2">
    <citation type="submission" date="2012-01" db="EMBL/GenBank/DDBJ databases">
        <title>Noncontiguous Finished sequence of chromosome of Saccharomonospora glauca K62.</title>
        <authorList>
            <consortium name="US DOE Joint Genome Institute"/>
            <person name="Lucas S."/>
            <person name="Han J."/>
            <person name="Lapidus A."/>
            <person name="Cheng J.-F."/>
            <person name="Goodwin L."/>
            <person name="Pitluck S."/>
            <person name="Peters L."/>
            <person name="Mikhailova N."/>
            <person name="Held B."/>
            <person name="Detter J.C."/>
            <person name="Han C."/>
            <person name="Tapia R."/>
            <person name="Land M."/>
            <person name="Hauser L."/>
            <person name="Kyrpides N."/>
            <person name="Ivanova N."/>
            <person name="Pagani I."/>
            <person name="Brambilla E.-M."/>
            <person name="Klenk H.-P."/>
            <person name="Woyke T."/>
        </authorList>
    </citation>
    <scope>NUCLEOTIDE SEQUENCE [LARGE SCALE GENOMIC DNA]</scope>
    <source>
        <strain evidence="3">K62</strain>
    </source>
</reference>
<proteinExistence type="predicted"/>
<keyword evidence="3" id="KW-1185">Reference proteome</keyword>
<feature type="domain" description="DUF4326" evidence="1">
    <location>
        <begin position="64"/>
        <end position="131"/>
    </location>
</feature>
<evidence type="ECO:0000313" key="3">
    <source>
        <dbReference type="Proteomes" id="UP000005087"/>
    </source>
</evidence>
<evidence type="ECO:0000313" key="2">
    <source>
        <dbReference type="EMBL" id="EIE97736.1"/>
    </source>
</evidence>
<dbReference type="EMBL" id="CM001484">
    <property type="protein sequence ID" value="EIE97736.1"/>
    <property type="molecule type" value="Genomic_DNA"/>
</dbReference>
<dbReference type="Proteomes" id="UP000005087">
    <property type="component" value="Chromosome"/>
</dbReference>
<reference evidence="2 3" key="1">
    <citation type="submission" date="2011-09" db="EMBL/GenBank/DDBJ databases">
        <authorList>
            <consortium name="US DOE Joint Genome Institute (JGI-PGF)"/>
            <person name="Lucas S."/>
            <person name="Han J."/>
            <person name="Lapidus A."/>
            <person name="Cheng J.-F."/>
            <person name="Goodwin L."/>
            <person name="Pitluck S."/>
            <person name="Peters L."/>
            <person name="Land M.L."/>
            <person name="Hauser L."/>
            <person name="Brambilla E."/>
            <person name="Klenk H.-P."/>
            <person name="Woyke T.J."/>
        </authorList>
    </citation>
    <scope>NUCLEOTIDE SEQUENCE [LARGE SCALE GENOMIC DNA]</scope>
    <source>
        <strain evidence="2 3">K62</strain>
    </source>
</reference>
<dbReference type="HOGENOM" id="CLU_145372_1_0_11"/>
<evidence type="ECO:0000259" key="1">
    <source>
        <dbReference type="Pfam" id="PF14216"/>
    </source>
</evidence>
<dbReference type="AlphaFoldDB" id="I1CYG2"/>
<dbReference type="OrthoDB" id="3483205at2"/>
<accession>I1CYG2</accession>
<name>I1CYG2_9PSEU</name>
<protein>
    <recommendedName>
        <fullName evidence="1">DUF4326 domain-containing protein</fullName>
    </recommendedName>
</protein>
<dbReference type="Pfam" id="PF14216">
    <property type="entry name" value="DUF4326"/>
    <property type="match status" value="1"/>
</dbReference>
<sequence length="134" mass="15657">MSRRERGEDELTKGWTDEERALRERVLAGHSVVVNVRKSGPHRHLVPWLVAEDLITYVGHAGNRHSWPESDFANPFVKEAKQDRVMMVRHYRDYLREQPELLRRLRDGELNGRALGCWCAPEPCHADVLVEYTE</sequence>
<gene>
    <name evidence="2" type="ORF">SacglDRAFT_00791</name>
</gene>
<dbReference type="RefSeq" id="WP_005461867.1">
    <property type="nucleotide sequence ID" value="NZ_CM001484.1"/>
</dbReference>
<dbReference type="STRING" id="928724.SacglDRAFT_00791"/>
<dbReference type="InterPro" id="IPR025475">
    <property type="entry name" value="DUF4326"/>
</dbReference>